<dbReference type="InterPro" id="IPR014825">
    <property type="entry name" value="DNA_alkylation"/>
</dbReference>
<dbReference type="CDD" id="cd06561">
    <property type="entry name" value="AlkD_like"/>
    <property type="match status" value="1"/>
</dbReference>
<sequence>MTCDEIILELKSISSEKYKANVVKMGIPENNSMGVSTGDIRKLAKGIKKSNKFAYELWRTGYHEAKLLAVLVFDIEYLSLHEVELLINDVCSWDLCDHLCKNLIIKLKDYENLIGKWCTSKATYTKRAAFTLMASAVIHEKSISNDILDDYLKLISEHSDDEREHVKKAASWALREIGKRDFNYQEKAIILAHELKENGSKSQMWIAKDALKELEKLVKVEGRGRLISSDSQMGKEC</sequence>
<gene>
    <name evidence="1" type="ORF">psyc5s11_39520</name>
</gene>
<reference evidence="2" key="1">
    <citation type="submission" date="2021-07" db="EMBL/GenBank/DDBJ databases">
        <title>Complete genome sequencing of a Clostridium isolate.</title>
        <authorList>
            <person name="Ueki A."/>
            <person name="Tonouchi A."/>
        </authorList>
    </citation>
    <scope>NUCLEOTIDE SEQUENCE [LARGE SCALE GENOMIC DNA]</scope>
    <source>
        <strain evidence="2">C5S11</strain>
    </source>
</reference>
<protein>
    <recommendedName>
        <fullName evidence="3">DNA alkylation repair protein</fullName>
    </recommendedName>
</protein>
<evidence type="ECO:0000313" key="2">
    <source>
        <dbReference type="Proteomes" id="UP000824633"/>
    </source>
</evidence>
<dbReference type="RefSeq" id="WP_224034193.1">
    <property type="nucleotide sequence ID" value="NZ_AP024849.1"/>
</dbReference>
<dbReference type="Gene3D" id="1.25.10.90">
    <property type="match status" value="1"/>
</dbReference>
<evidence type="ECO:0008006" key="3">
    <source>
        <dbReference type="Google" id="ProtNLM"/>
    </source>
</evidence>
<dbReference type="PANTHER" id="PTHR41291">
    <property type="entry name" value="DNA ALKYLATION REPAIR PROTEIN"/>
    <property type="match status" value="1"/>
</dbReference>
<evidence type="ECO:0000313" key="1">
    <source>
        <dbReference type="EMBL" id="BCZ47885.1"/>
    </source>
</evidence>
<dbReference type="EMBL" id="AP024849">
    <property type="protein sequence ID" value="BCZ47885.1"/>
    <property type="molecule type" value="Genomic_DNA"/>
</dbReference>
<dbReference type="PANTHER" id="PTHR41291:SF1">
    <property type="entry name" value="DNA ALKYLATION REPAIR PROTEIN"/>
    <property type="match status" value="1"/>
</dbReference>
<keyword evidence="2" id="KW-1185">Reference proteome</keyword>
<proteinExistence type="predicted"/>
<dbReference type="Proteomes" id="UP000824633">
    <property type="component" value="Chromosome"/>
</dbReference>
<accession>A0ABM7T7C0</accession>
<dbReference type="InterPro" id="IPR016024">
    <property type="entry name" value="ARM-type_fold"/>
</dbReference>
<dbReference type="Pfam" id="PF08713">
    <property type="entry name" value="DNA_alkylation"/>
    <property type="match status" value="1"/>
</dbReference>
<organism evidence="1 2">
    <name type="scientific">Clostridium gelidum</name>
    <dbReference type="NCBI Taxonomy" id="704125"/>
    <lineage>
        <taxon>Bacteria</taxon>
        <taxon>Bacillati</taxon>
        <taxon>Bacillota</taxon>
        <taxon>Clostridia</taxon>
        <taxon>Eubacteriales</taxon>
        <taxon>Clostridiaceae</taxon>
        <taxon>Clostridium</taxon>
    </lineage>
</organism>
<name>A0ABM7T7C0_9CLOT</name>
<dbReference type="SUPFAM" id="SSF48371">
    <property type="entry name" value="ARM repeat"/>
    <property type="match status" value="1"/>
</dbReference>